<feature type="transmembrane region" description="Helical" evidence="2">
    <location>
        <begin position="261"/>
        <end position="287"/>
    </location>
</feature>
<evidence type="ECO:0000256" key="1">
    <source>
        <dbReference type="SAM" id="MobiDB-lite"/>
    </source>
</evidence>
<gene>
    <name evidence="3" type="ORF">PG997_014409</name>
</gene>
<keyword evidence="2" id="KW-0472">Membrane</keyword>
<dbReference type="EMBL" id="JAQQWN010000010">
    <property type="protein sequence ID" value="KAK8062312.1"/>
    <property type="molecule type" value="Genomic_DNA"/>
</dbReference>
<name>A0ABR1UTQ6_9PEZI</name>
<dbReference type="GeneID" id="92051783"/>
<proteinExistence type="predicted"/>
<keyword evidence="4" id="KW-1185">Reference proteome</keyword>
<feature type="region of interest" description="Disordered" evidence="1">
    <location>
        <begin position="65"/>
        <end position="123"/>
    </location>
</feature>
<evidence type="ECO:0000256" key="2">
    <source>
        <dbReference type="SAM" id="Phobius"/>
    </source>
</evidence>
<evidence type="ECO:0000313" key="3">
    <source>
        <dbReference type="EMBL" id="KAK8062312.1"/>
    </source>
</evidence>
<protein>
    <submittedName>
        <fullName evidence="3">Uncharacterized protein</fullName>
    </submittedName>
</protein>
<organism evidence="3 4">
    <name type="scientific">Apiospora hydei</name>
    <dbReference type="NCBI Taxonomy" id="1337664"/>
    <lineage>
        <taxon>Eukaryota</taxon>
        <taxon>Fungi</taxon>
        <taxon>Dikarya</taxon>
        <taxon>Ascomycota</taxon>
        <taxon>Pezizomycotina</taxon>
        <taxon>Sordariomycetes</taxon>
        <taxon>Xylariomycetidae</taxon>
        <taxon>Amphisphaeriales</taxon>
        <taxon>Apiosporaceae</taxon>
        <taxon>Apiospora</taxon>
    </lineage>
</organism>
<dbReference type="Proteomes" id="UP001433268">
    <property type="component" value="Unassembled WGS sequence"/>
</dbReference>
<dbReference type="RefSeq" id="XP_066660911.1">
    <property type="nucleotide sequence ID" value="XM_066818723.1"/>
</dbReference>
<accession>A0ABR1UTQ6</accession>
<reference evidence="3 4" key="1">
    <citation type="submission" date="2023-01" db="EMBL/GenBank/DDBJ databases">
        <title>Analysis of 21 Apiospora genomes using comparative genomics revels a genus with tremendous synthesis potential of carbohydrate active enzymes and secondary metabolites.</title>
        <authorList>
            <person name="Sorensen T."/>
        </authorList>
    </citation>
    <scope>NUCLEOTIDE SEQUENCE [LARGE SCALE GENOMIC DNA]</scope>
    <source>
        <strain evidence="3 4">CBS 114990</strain>
    </source>
</reference>
<feature type="region of interest" description="Disordered" evidence="1">
    <location>
        <begin position="321"/>
        <end position="343"/>
    </location>
</feature>
<feature type="compositionally biased region" description="Low complexity" evidence="1">
    <location>
        <begin position="79"/>
        <end position="111"/>
    </location>
</feature>
<evidence type="ECO:0000313" key="4">
    <source>
        <dbReference type="Proteomes" id="UP001433268"/>
    </source>
</evidence>
<feature type="region of interest" description="Disordered" evidence="1">
    <location>
        <begin position="434"/>
        <end position="473"/>
    </location>
</feature>
<feature type="compositionally biased region" description="Polar residues" evidence="1">
    <location>
        <begin position="65"/>
        <end position="76"/>
    </location>
</feature>
<keyword evidence="2" id="KW-1133">Transmembrane helix</keyword>
<keyword evidence="2" id="KW-0812">Transmembrane</keyword>
<sequence length="688" mass="74824">MAEQLAVRSVVNTAALPQVLNDDLDKAQWKLSERFARLVALKAPTHQPEPVQELARRELTELCPSTTGVENNTGSKMPSAELNAASASESASVAIRSSSPASATSHSKPSSITDESRNSGTSCMTTIASTSTTEGHEVLELEKGVFVAPKLLIPCEDVEKWNIIQPRLEDVLLNLFKPKPGLDPSLSLELVMAGPFKAPLKSSIVLTCCNEPHRKRLKKLLKSQKWLASTGYPLVVVIDPIQQLSLVQRRTEPSPYGHNTVALSVGLGVGLGLGILSLMASIAFLLWRRRRRSHLNMSRREIDENGNRILSWIRGQDSIRKGPNIMTSEDSPGLEEQDPSHARMMQQSNLPGFELTPEAAMAQHTPTNKPMHKPSSSVFAQMDSLERVTMCGAPAMVYICGSQHAYFTIGGTVLIDGSMYGLAAGHSLSLPDWENNLPDEVPESNGGNNVGSPLPDLDSDSDSESEPASPWLCPVHERGNVINTPDAPSSQHQIGDNITCAHSSSSVSRPSLQPYEPQVVDIPTERKMIGTVQAPVTSSHDHGQEKVRLDWGLIQLVDKRCWTVNKLTSDPSSSPEEITDIAETAHLLDGEVTVITGFTGVAKGWLKQGPVMLRLRSHTYEARQIVLERPLVRGDSGAWVVRDGMFCGHIVAQKTLSPIAYMLPAQSILEDIKRCLGTSNVTLPVSSH</sequence>
<comment type="caution">
    <text evidence="3">The sequence shown here is derived from an EMBL/GenBank/DDBJ whole genome shotgun (WGS) entry which is preliminary data.</text>
</comment>